<dbReference type="AlphaFoldDB" id="A0A6G1JFN4"/>
<accession>A0A6G1JFN4</accession>
<proteinExistence type="predicted"/>
<evidence type="ECO:0000313" key="2">
    <source>
        <dbReference type="EMBL" id="KAF2689362.1"/>
    </source>
</evidence>
<keyword evidence="1" id="KW-1133">Transmembrane helix</keyword>
<dbReference type="Proteomes" id="UP000799291">
    <property type="component" value="Unassembled WGS sequence"/>
</dbReference>
<keyword evidence="3" id="KW-1185">Reference proteome</keyword>
<gene>
    <name evidence="2" type="ORF">K458DRAFT_291980</name>
</gene>
<keyword evidence="1" id="KW-0812">Transmembrane</keyword>
<dbReference type="EMBL" id="MU005572">
    <property type="protein sequence ID" value="KAF2689362.1"/>
    <property type="molecule type" value="Genomic_DNA"/>
</dbReference>
<reference evidence="2" key="1">
    <citation type="journal article" date="2020" name="Stud. Mycol.">
        <title>101 Dothideomycetes genomes: a test case for predicting lifestyles and emergence of pathogens.</title>
        <authorList>
            <person name="Haridas S."/>
            <person name="Albert R."/>
            <person name="Binder M."/>
            <person name="Bloem J."/>
            <person name="Labutti K."/>
            <person name="Salamov A."/>
            <person name="Andreopoulos B."/>
            <person name="Baker S."/>
            <person name="Barry K."/>
            <person name="Bills G."/>
            <person name="Bluhm B."/>
            <person name="Cannon C."/>
            <person name="Castanera R."/>
            <person name="Culley D."/>
            <person name="Daum C."/>
            <person name="Ezra D."/>
            <person name="Gonzalez J."/>
            <person name="Henrissat B."/>
            <person name="Kuo A."/>
            <person name="Liang C."/>
            <person name="Lipzen A."/>
            <person name="Lutzoni F."/>
            <person name="Magnuson J."/>
            <person name="Mondo S."/>
            <person name="Nolan M."/>
            <person name="Ohm R."/>
            <person name="Pangilinan J."/>
            <person name="Park H.-J."/>
            <person name="Ramirez L."/>
            <person name="Alfaro M."/>
            <person name="Sun H."/>
            <person name="Tritt A."/>
            <person name="Yoshinaga Y."/>
            <person name="Zwiers L.-H."/>
            <person name="Turgeon B."/>
            <person name="Goodwin S."/>
            <person name="Spatafora J."/>
            <person name="Crous P."/>
            <person name="Grigoriev I."/>
        </authorList>
    </citation>
    <scope>NUCLEOTIDE SEQUENCE</scope>
    <source>
        <strain evidence="2">CBS 122367</strain>
    </source>
</reference>
<name>A0A6G1JFN4_9PLEO</name>
<evidence type="ECO:0000313" key="3">
    <source>
        <dbReference type="Proteomes" id="UP000799291"/>
    </source>
</evidence>
<evidence type="ECO:0000256" key="1">
    <source>
        <dbReference type="SAM" id="Phobius"/>
    </source>
</evidence>
<feature type="non-terminal residue" evidence="2">
    <location>
        <position position="1"/>
    </location>
</feature>
<protein>
    <recommendedName>
        <fullName evidence="4">EXPERA domain-containing protein</fullName>
    </recommendedName>
</protein>
<dbReference type="OrthoDB" id="60858at2759"/>
<sequence>TFPFTLWDAAYIFLRPHSLPGGKWHDPFFGPMVQWAETDHIYGKQGWEGKEGFTAAQGVINMLEVTLYMVYFSIVYRNGGVWHKKPFGGREAAWAVLVGFAAGVVTATKPSLYFTRKIFSDYSYTGHNDRHPVFTLWGFMNLLYISASSYMIITFGNNILDGLCAVPKMGAKTTKKNQ</sequence>
<dbReference type="PANTHER" id="PTHR37919:SF2">
    <property type="entry name" value="EXPERA DOMAIN-CONTAINING PROTEIN"/>
    <property type="match status" value="1"/>
</dbReference>
<dbReference type="PANTHER" id="PTHR37919">
    <property type="entry name" value="PROTEIN CBG05606"/>
    <property type="match status" value="1"/>
</dbReference>
<feature type="transmembrane region" description="Helical" evidence="1">
    <location>
        <begin position="134"/>
        <end position="153"/>
    </location>
</feature>
<organism evidence="2 3">
    <name type="scientific">Lentithecium fluviatile CBS 122367</name>
    <dbReference type="NCBI Taxonomy" id="1168545"/>
    <lineage>
        <taxon>Eukaryota</taxon>
        <taxon>Fungi</taxon>
        <taxon>Dikarya</taxon>
        <taxon>Ascomycota</taxon>
        <taxon>Pezizomycotina</taxon>
        <taxon>Dothideomycetes</taxon>
        <taxon>Pleosporomycetidae</taxon>
        <taxon>Pleosporales</taxon>
        <taxon>Massarineae</taxon>
        <taxon>Lentitheciaceae</taxon>
        <taxon>Lentithecium</taxon>
    </lineage>
</organism>
<feature type="transmembrane region" description="Helical" evidence="1">
    <location>
        <begin position="92"/>
        <end position="114"/>
    </location>
</feature>
<keyword evidence="1" id="KW-0472">Membrane</keyword>
<evidence type="ECO:0008006" key="4">
    <source>
        <dbReference type="Google" id="ProtNLM"/>
    </source>
</evidence>